<evidence type="ECO:0000256" key="2">
    <source>
        <dbReference type="ARBA" id="ARBA00022603"/>
    </source>
</evidence>
<keyword evidence="5" id="KW-0680">Restriction system</keyword>
<proteinExistence type="inferred from homology"/>
<comment type="catalytic activity">
    <reaction evidence="7">
        <text>a 2'-deoxycytidine in DNA + S-adenosyl-L-methionine = an N(4)-methyl-2'-deoxycytidine in DNA + S-adenosyl-L-homocysteine + H(+)</text>
        <dbReference type="Rhea" id="RHEA:16857"/>
        <dbReference type="Rhea" id="RHEA-COMP:11369"/>
        <dbReference type="Rhea" id="RHEA-COMP:13674"/>
        <dbReference type="ChEBI" id="CHEBI:15378"/>
        <dbReference type="ChEBI" id="CHEBI:57856"/>
        <dbReference type="ChEBI" id="CHEBI:59789"/>
        <dbReference type="ChEBI" id="CHEBI:85452"/>
        <dbReference type="ChEBI" id="CHEBI:137933"/>
        <dbReference type="EC" id="2.1.1.113"/>
    </reaction>
</comment>
<evidence type="ECO:0000256" key="1">
    <source>
        <dbReference type="ARBA" id="ARBA00010203"/>
    </source>
</evidence>
<sequence>MELNTIHLTDALNGLKSLPDESVDCIVTSPPYWQMRDYGIGGIEWPDGWFGQLGLEPTRDSYIAHLCHIFDECRRVLKSSGSLWVNLGDTYSNPPKYNRPQKIEWHEHSKNNSCLNNQQVDTARLRILRKSLCNIPNKFADEMIFREWILRNEIIWHKPACIPSSVHDRFTVDFEKIFFFTKNCRYYFQQQFEPYAPATFIRYQRPHNLSGKGIEYRRISGRPKGKIDINPHGRNMRCVWRIPYEPSKEAHYAMYPMRLVEIPIKAGCPESGIVLDPFMGSGTTAVVARRLGRKYIGFELNPDYIDICRKRLKQGNLFS</sequence>
<dbReference type="Proteomes" id="UP000187417">
    <property type="component" value="Unassembled WGS sequence"/>
</dbReference>
<dbReference type="InterPro" id="IPR001091">
    <property type="entry name" value="RM_Methyltransferase"/>
</dbReference>
<dbReference type="EMBL" id="MNQH01000003">
    <property type="protein sequence ID" value="OKY95989.1"/>
    <property type="molecule type" value="Genomic_DNA"/>
</dbReference>
<name>A0A1Q6FAU9_9BACT</name>
<dbReference type="PROSITE" id="PS00093">
    <property type="entry name" value="N4_MTASE"/>
    <property type="match status" value="1"/>
</dbReference>
<dbReference type="GO" id="GO:0005737">
    <property type="term" value="C:cytoplasm"/>
    <property type="evidence" value="ECO:0007669"/>
    <property type="project" value="TreeGrafter"/>
</dbReference>
<keyword evidence="6" id="KW-0238">DNA-binding</keyword>
<feature type="domain" description="DNA methylase N-4/N-6" evidence="9">
    <location>
        <begin position="23"/>
        <end position="308"/>
    </location>
</feature>
<dbReference type="RefSeq" id="WP_022460512.1">
    <property type="nucleotide sequence ID" value="NZ_BAAFLA010000011.1"/>
</dbReference>
<dbReference type="EC" id="2.1.1.-" evidence="8"/>
<comment type="caution">
    <text evidence="10">The sequence shown here is derived from an EMBL/GenBank/DDBJ whole genome shotgun (WGS) entry which is preliminary data.</text>
</comment>
<evidence type="ECO:0000259" key="9">
    <source>
        <dbReference type="Pfam" id="PF01555"/>
    </source>
</evidence>
<protein>
    <recommendedName>
        <fullName evidence="8">Methyltransferase</fullName>
        <ecNumber evidence="8">2.1.1.-</ecNumber>
    </recommendedName>
</protein>
<dbReference type="GO" id="GO:0032259">
    <property type="term" value="P:methylation"/>
    <property type="evidence" value="ECO:0007669"/>
    <property type="project" value="UniProtKB-KW"/>
</dbReference>
<evidence type="ECO:0000256" key="5">
    <source>
        <dbReference type="ARBA" id="ARBA00022747"/>
    </source>
</evidence>
<dbReference type="GO" id="GO:0008170">
    <property type="term" value="F:N-methyltransferase activity"/>
    <property type="evidence" value="ECO:0007669"/>
    <property type="project" value="InterPro"/>
</dbReference>
<evidence type="ECO:0000256" key="6">
    <source>
        <dbReference type="ARBA" id="ARBA00023125"/>
    </source>
</evidence>
<evidence type="ECO:0000256" key="3">
    <source>
        <dbReference type="ARBA" id="ARBA00022679"/>
    </source>
</evidence>
<dbReference type="InterPro" id="IPR002941">
    <property type="entry name" value="DNA_methylase_N4/N6"/>
</dbReference>
<keyword evidence="3" id="KW-0808">Transferase</keyword>
<dbReference type="InterPro" id="IPR017985">
    <property type="entry name" value="MeTrfase_CN4_CS"/>
</dbReference>
<dbReference type="GO" id="GO:0015667">
    <property type="term" value="F:site-specific DNA-methyltransferase (cytosine-N4-specific) activity"/>
    <property type="evidence" value="ECO:0007669"/>
    <property type="project" value="UniProtKB-EC"/>
</dbReference>
<evidence type="ECO:0000256" key="7">
    <source>
        <dbReference type="ARBA" id="ARBA00049120"/>
    </source>
</evidence>
<dbReference type="InterPro" id="IPR029063">
    <property type="entry name" value="SAM-dependent_MTases_sf"/>
</dbReference>
<evidence type="ECO:0000256" key="8">
    <source>
        <dbReference type="RuleBase" id="RU362026"/>
    </source>
</evidence>
<dbReference type="SUPFAM" id="SSF53335">
    <property type="entry name" value="S-adenosyl-L-methionine-dependent methyltransferases"/>
    <property type="match status" value="1"/>
</dbReference>
<comment type="similarity">
    <text evidence="1">Belongs to the N(4)/N(6)-methyltransferase family. N(4) subfamily.</text>
</comment>
<evidence type="ECO:0000256" key="4">
    <source>
        <dbReference type="ARBA" id="ARBA00022691"/>
    </source>
</evidence>
<dbReference type="AlphaFoldDB" id="A0A1Q6FAU9"/>
<dbReference type="STRING" id="28117.BHV66_03290"/>
<dbReference type="Pfam" id="PF01555">
    <property type="entry name" value="N6_N4_Mtase"/>
    <property type="match status" value="1"/>
</dbReference>
<evidence type="ECO:0000313" key="11">
    <source>
        <dbReference type="Proteomes" id="UP000187417"/>
    </source>
</evidence>
<gene>
    <name evidence="10" type="ORF">BHV66_03290</name>
</gene>
<dbReference type="PRINTS" id="PR00508">
    <property type="entry name" value="S21N4MTFRASE"/>
</dbReference>
<dbReference type="Gene3D" id="3.40.50.150">
    <property type="entry name" value="Vaccinia Virus protein VP39"/>
    <property type="match status" value="1"/>
</dbReference>
<keyword evidence="4" id="KW-0949">S-adenosyl-L-methionine</keyword>
<reference evidence="10 11" key="1">
    <citation type="journal article" date="2016" name="Nat. Biotechnol.">
        <title>Measurement of bacterial replication rates in microbial communities.</title>
        <authorList>
            <person name="Brown C.T."/>
            <person name="Olm M.R."/>
            <person name="Thomas B.C."/>
            <person name="Banfield J.F."/>
        </authorList>
    </citation>
    <scope>NUCLEOTIDE SEQUENCE [LARGE SCALE GENOMIC DNA]</scope>
    <source>
        <strain evidence="10">CAG:67_53_122</strain>
    </source>
</reference>
<accession>A0A1Q6FAU9</accession>
<keyword evidence="2" id="KW-0489">Methyltransferase</keyword>
<dbReference type="GO" id="GO:0009307">
    <property type="term" value="P:DNA restriction-modification system"/>
    <property type="evidence" value="ECO:0007669"/>
    <property type="project" value="UniProtKB-KW"/>
</dbReference>
<dbReference type="PANTHER" id="PTHR13370">
    <property type="entry name" value="RNA METHYLASE-RELATED"/>
    <property type="match status" value="1"/>
</dbReference>
<dbReference type="GO" id="GO:0003677">
    <property type="term" value="F:DNA binding"/>
    <property type="evidence" value="ECO:0007669"/>
    <property type="project" value="UniProtKB-KW"/>
</dbReference>
<evidence type="ECO:0000313" key="10">
    <source>
        <dbReference type="EMBL" id="OKY95989.1"/>
    </source>
</evidence>
<dbReference type="PANTHER" id="PTHR13370:SF3">
    <property type="entry name" value="TRNA (GUANINE(10)-N2)-METHYLTRANSFERASE HOMOLOG"/>
    <property type="match status" value="1"/>
</dbReference>
<organism evidence="10 11">
    <name type="scientific">Alistipes putredinis</name>
    <dbReference type="NCBI Taxonomy" id="28117"/>
    <lineage>
        <taxon>Bacteria</taxon>
        <taxon>Pseudomonadati</taxon>
        <taxon>Bacteroidota</taxon>
        <taxon>Bacteroidia</taxon>
        <taxon>Bacteroidales</taxon>
        <taxon>Rikenellaceae</taxon>
        <taxon>Alistipes</taxon>
    </lineage>
</organism>